<evidence type="ECO:0000313" key="2">
    <source>
        <dbReference type="EMBL" id="EHP48867.1"/>
    </source>
</evidence>
<dbReference type="CDD" id="cd14948">
    <property type="entry name" value="BACON"/>
    <property type="match status" value="1"/>
</dbReference>
<dbReference type="RefSeq" id="WP_009136160.1">
    <property type="nucleotide sequence ID" value="NZ_JH594596.1"/>
</dbReference>
<proteinExistence type="predicted"/>
<dbReference type="Gene3D" id="2.60.40.10">
    <property type="entry name" value="Immunoglobulins"/>
    <property type="match status" value="1"/>
</dbReference>
<gene>
    <name evidence="2" type="ORF">HMPREF9449_01012</name>
</gene>
<accession>H1DFH6</accession>
<dbReference type="EMBL" id="ADMC01000016">
    <property type="protein sequence ID" value="EHP48867.1"/>
    <property type="molecule type" value="Genomic_DNA"/>
</dbReference>
<sequence length="308" mass="33101">QTVNVTVTQAGKEASVDELTPEKTQVDFTAEGGEEVVKVTATATFTAASSESWLTATAAEGKVTLNAAANTAEARTAKVTLTMGEKIAEITVNQAAPFKADYNSYIGTWKVKGTTDDGRVEYNNVIITAKENGKSYNVAGWTHNAAAAQQFPLTMHYQSDGSVVIKGHQELLSEGEGTEMKVLVVAGVFPYNNGYSLLRNGEIGGGETEGHDVFMGKYDGNELKMIGQDAKTSVGTFKFGALKYYMYQYNSEKKEFGFYYLTDDNDGYAWDPVMTKVSNNTSSVNSISGAFPSVEKLANPLPASLSAQ</sequence>
<dbReference type="Proteomes" id="UP000004892">
    <property type="component" value="Unassembled WGS sequence"/>
</dbReference>
<comment type="caution">
    <text evidence="2">The sequence shown here is derived from an EMBL/GenBank/DDBJ whole genome shotgun (WGS) entry which is preliminary data.</text>
</comment>
<feature type="domain" description="BACON" evidence="1">
    <location>
        <begin position="46"/>
        <end position="95"/>
    </location>
</feature>
<dbReference type="AlphaFoldDB" id="H1DFH6"/>
<keyword evidence="3" id="KW-1185">Reference proteome</keyword>
<dbReference type="InterPro" id="IPR024361">
    <property type="entry name" value="BACON"/>
</dbReference>
<dbReference type="GeneID" id="98068604"/>
<evidence type="ECO:0000259" key="1">
    <source>
        <dbReference type="Pfam" id="PF13004"/>
    </source>
</evidence>
<feature type="non-terminal residue" evidence="2">
    <location>
        <position position="1"/>
    </location>
</feature>
<dbReference type="Pfam" id="PF13004">
    <property type="entry name" value="BACON"/>
    <property type="match status" value="1"/>
</dbReference>
<dbReference type="PATRIC" id="fig|742817.3.peg.1072"/>
<reference evidence="2 3" key="1">
    <citation type="submission" date="2012-01" db="EMBL/GenBank/DDBJ databases">
        <title>The Genome Sequence of Odoribacter laneus YIT 12061.</title>
        <authorList>
            <consortium name="The Broad Institute Genome Sequencing Platform"/>
            <person name="Earl A."/>
            <person name="Ward D."/>
            <person name="Feldgarden M."/>
            <person name="Gevers D."/>
            <person name="Morotomi M."/>
            <person name="Young S.K."/>
            <person name="Zeng Q."/>
            <person name="Gargeya S."/>
            <person name="Fitzgerald M."/>
            <person name="Haas B."/>
            <person name="Abouelleil A."/>
            <person name="Alvarado L."/>
            <person name="Arachchi H.M."/>
            <person name="Berlin A."/>
            <person name="Chapman S.B."/>
            <person name="Gearin G."/>
            <person name="Goldberg J."/>
            <person name="Griggs A."/>
            <person name="Gujja S."/>
            <person name="Hansen M."/>
            <person name="Heiman D."/>
            <person name="Howarth C."/>
            <person name="Larimer J."/>
            <person name="Lui A."/>
            <person name="MacDonald P.J.P."/>
            <person name="McCowen C."/>
            <person name="Montmayeur A."/>
            <person name="Murphy C."/>
            <person name="Neiman D."/>
            <person name="Pearson M."/>
            <person name="Priest M."/>
            <person name="Roberts A."/>
            <person name="Saif S."/>
            <person name="Shea T."/>
            <person name="Sisk P."/>
            <person name="Stolte C."/>
            <person name="Sykes S."/>
            <person name="Wortman J."/>
            <person name="Nusbaum C."/>
            <person name="Birren B."/>
        </authorList>
    </citation>
    <scope>NUCLEOTIDE SEQUENCE [LARGE SCALE GENOMIC DNA]</scope>
    <source>
        <strain evidence="2 3">YIT 12061</strain>
    </source>
</reference>
<dbReference type="HOGENOM" id="CLU_901706_0_0_10"/>
<dbReference type="STRING" id="742817.HMPREF9449_01012"/>
<name>H1DFH6_9BACT</name>
<dbReference type="InterPro" id="IPR013783">
    <property type="entry name" value="Ig-like_fold"/>
</dbReference>
<protein>
    <recommendedName>
        <fullName evidence="1">BACON domain-containing protein</fullName>
    </recommendedName>
</protein>
<evidence type="ECO:0000313" key="3">
    <source>
        <dbReference type="Proteomes" id="UP000004892"/>
    </source>
</evidence>
<organism evidence="2 3">
    <name type="scientific">Odoribacter laneus YIT 12061</name>
    <dbReference type="NCBI Taxonomy" id="742817"/>
    <lineage>
        <taxon>Bacteria</taxon>
        <taxon>Pseudomonadati</taxon>
        <taxon>Bacteroidota</taxon>
        <taxon>Bacteroidia</taxon>
        <taxon>Bacteroidales</taxon>
        <taxon>Odoribacteraceae</taxon>
        <taxon>Odoribacter</taxon>
    </lineage>
</organism>